<dbReference type="AlphaFoldDB" id="A0A6B0T4B1"/>
<comment type="caution">
    <text evidence="1">The sequence shown here is derived from an EMBL/GenBank/DDBJ whole genome shotgun (WGS) entry which is preliminary data.</text>
</comment>
<keyword evidence="2" id="KW-1185">Reference proteome</keyword>
<dbReference type="Proteomes" id="UP000466535">
    <property type="component" value="Unassembled WGS sequence"/>
</dbReference>
<evidence type="ECO:0000313" key="1">
    <source>
        <dbReference type="EMBL" id="MXR52894.1"/>
    </source>
</evidence>
<sequence>MRVARTERSETWHLLGARGCGASPDGEQIDAPWPKIRDRVERSEASKCANCNWPR</sequence>
<accession>A0A6B0T4B1</accession>
<dbReference type="OrthoDB" id="275242at2157"/>
<protein>
    <submittedName>
        <fullName evidence="1">Uncharacterized protein</fullName>
    </submittedName>
</protein>
<proteinExistence type="predicted"/>
<gene>
    <name evidence="1" type="ORF">GRX03_14940</name>
</gene>
<dbReference type="RefSeq" id="WP_159765022.1">
    <property type="nucleotide sequence ID" value="NZ_WUUT01000006.1"/>
</dbReference>
<reference evidence="1 2" key="1">
    <citation type="submission" date="2019-12" db="EMBL/GenBank/DDBJ databases">
        <title>Isolation and characterization of three novel carbon monoxide-oxidizing members of Halobacteria from salione crusts and soils.</title>
        <authorList>
            <person name="Myers M.R."/>
            <person name="King G.M."/>
        </authorList>
    </citation>
    <scope>NUCLEOTIDE SEQUENCE [LARGE SCALE GENOMIC DNA]</scope>
    <source>
        <strain evidence="1 2">WSH3</strain>
    </source>
</reference>
<dbReference type="EMBL" id="WUUT01000006">
    <property type="protein sequence ID" value="MXR52894.1"/>
    <property type="molecule type" value="Genomic_DNA"/>
</dbReference>
<organism evidence="1 2">
    <name type="scientific">Halovenus carboxidivorans</name>
    <dbReference type="NCBI Taxonomy" id="2692199"/>
    <lineage>
        <taxon>Archaea</taxon>
        <taxon>Methanobacteriati</taxon>
        <taxon>Methanobacteriota</taxon>
        <taxon>Stenosarchaea group</taxon>
        <taxon>Halobacteria</taxon>
        <taxon>Halobacteriales</taxon>
        <taxon>Haloarculaceae</taxon>
        <taxon>Halovenus</taxon>
    </lineage>
</organism>
<evidence type="ECO:0000313" key="2">
    <source>
        <dbReference type="Proteomes" id="UP000466535"/>
    </source>
</evidence>
<name>A0A6B0T4B1_9EURY</name>